<accession>A0AAD0GTQ7</accession>
<evidence type="ECO:0000313" key="2">
    <source>
        <dbReference type="EMBL" id="AVB23075.1"/>
    </source>
</evidence>
<feature type="region of interest" description="Disordered" evidence="1">
    <location>
        <begin position="1"/>
        <end position="21"/>
    </location>
</feature>
<feature type="compositionally biased region" description="Basic and acidic residues" evidence="1">
    <location>
        <begin position="1"/>
        <end position="14"/>
    </location>
</feature>
<protein>
    <submittedName>
        <fullName evidence="2">Uncharacterized protein</fullName>
    </submittedName>
</protein>
<evidence type="ECO:0000313" key="3">
    <source>
        <dbReference type="Proteomes" id="UP000236903"/>
    </source>
</evidence>
<dbReference type="KEGG" id="pavl:BKM03_11200"/>
<gene>
    <name evidence="2" type="ORF">BKM03_11200</name>
</gene>
<dbReference type="Proteomes" id="UP000236903">
    <property type="component" value="Chromosome"/>
</dbReference>
<dbReference type="AlphaFoldDB" id="A0AAD0GTQ7"/>
<dbReference type="EMBL" id="CP026562">
    <property type="protein sequence ID" value="AVB23075.1"/>
    <property type="molecule type" value="Genomic_DNA"/>
</dbReference>
<reference evidence="2 3" key="1">
    <citation type="submission" date="2018-02" db="EMBL/GenBank/DDBJ databases">
        <title>Comparative genomics of Pseudomonas syringae.</title>
        <authorList>
            <person name="Hulin M.T."/>
        </authorList>
    </citation>
    <scope>NUCLEOTIDE SEQUENCE [LARGE SCALE GENOMIC DNA]</scope>
    <source>
        <strain evidence="2 3">R2leaf</strain>
    </source>
</reference>
<sequence length="66" mass="7003">MPGERRSGLVREGLRSGPETGRLGCVWCTAAVGFTAGSRQFADKSAPTKKRSRTSEVSPGAPPRSR</sequence>
<evidence type="ECO:0000256" key="1">
    <source>
        <dbReference type="SAM" id="MobiDB-lite"/>
    </source>
</evidence>
<name>A0AAD0GTQ7_9PSED</name>
<feature type="region of interest" description="Disordered" evidence="1">
    <location>
        <begin position="38"/>
        <end position="66"/>
    </location>
</feature>
<proteinExistence type="predicted"/>
<organism evidence="2 3">
    <name type="scientific">Pseudomonas avellanae</name>
    <dbReference type="NCBI Taxonomy" id="46257"/>
    <lineage>
        <taxon>Bacteria</taxon>
        <taxon>Pseudomonadati</taxon>
        <taxon>Pseudomonadota</taxon>
        <taxon>Gammaproteobacteria</taxon>
        <taxon>Pseudomonadales</taxon>
        <taxon>Pseudomonadaceae</taxon>
        <taxon>Pseudomonas</taxon>
    </lineage>
</organism>